<protein>
    <submittedName>
        <fullName evidence="1">Uncharacterized protein</fullName>
    </submittedName>
</protein>
<accession>A0A2P2PDG4</accession>
<sequence>MHVVIFELKFSLNYFLYDLFCRCVD</sequence>
<reference evidence="1" key="1">
    <citation type="submission" date="2018-02" db="EMBL/GenBank/DDBJ databases">
        <title>Rhizophora mucronata_Transcriptome.</title>
        <authorList>
            <person name="Meera S.P."/>
            <person name="Sreeshan A."/>
            <person name="Augustine A."/>
        </authorList>
    </citation>
    <scope>NUCLEOTIDE SEQUENCE</scope>
    <source>
        <tissue evidence="1">Leaf</tissue>
    </source>
</reference>
<evidence type="ECO:0000313" key="1">
    <source>
        <dbReference type="EMBL" id="MBX52788.1"/>
    </source>
</evidence>
<name>A0A2P2PDG4_RHIMU</name>
<dbReference type="EMBL" id="GGEC01072304">
    <property type="protein sequence ID" value="MBX52788.1"/>
    <property type="molecule type" value="Transcribed_RNA"/>
</dbReference>
<organism evidence="1">
    <name type="scientific">Rhizophora mucronata</name>
    <name type="common">Asiatic mangrove</name>
    <dbReference type="NCBI Taxonomy" id="61149"/>
    <lineage>
        <taxon>Eukaryota</taxon>
        <taxon>Viridiplantae</taxon>
        <taxon>Streptophyta</taxon>
        <taxon>Embryophyta</taxon>
        <taxon>Tracheophyta</taxon>
        <taxon>Spermatophyta</taxon>
        <taxon>Magnoliopsida</taxon>
        <taxon>eudicotyledons</taxon>
        <taxon>Gunneridae</taxon>
        <taxon>Pentapetalae</taxon>
        <taxon>rosids</taxon>
        <taxon>fabids</taxon>
        <taxon>Malpighiales</taxon>
        <taxon>Rhizophoraceae</taxon>
        <taxon>Rhizophora</taxon>
    </lineage>
</organism>
<proteinExistence type="predicted"/>
<dbReference type="AlphaFoldDB" id="A0A2P2PDG4"/>